<protein>
    <submittedName>
        <fullName evidence="5">GAF domain-containing protein</fullName>
    </submittedName>
</protein>
<dbReference type="Pfam" id="PF07730">
    <property type="entry name" value="HisKA_3"/>
    <property type="match status" value="1"/>
</dbReference>
<dbReference type="EMBL" id="PVTY01000003">
    <property type="protein sequence ID" value="PRZ18232.1"/>
    <property type="molecule type" value="Genomic_DNA"/>
</dbReference>
<dbReference type="InterPro" id="IPR011712">
    <property type="entry name" value="Sig_transdc_His_kin_sub3_dim/P"/>
</dbReference>
<dbReference type="InterPro" id="IPR029016">
    <property type="entry name" value="GAF-like_dom_sf"/>
</dbReference>
<reference evidence="5 6" key="1">
    <citation type="submission" date="2018-03" db="EMBL/GenBank/DDBJ databases">
        <title>Comparative analysis of microorganisms from saline springs in Andes Mountain Range, Colombia.</title>
        <authorList>
            <person name="Rubin E."/>
        </authorList>
    </citation>
    <scope>NUCLEOTIDE SEQUENCE [LARGE SCALE GENOMIC DNA]</scope>
    <source>
        <strain evidence="5 6">CG 35</strain>
    </source>
</reference>
<dbReference type="Pfam" id="PF13185">
    <property type="entry name" value="GAF_2"/>
    <property type="match status" value="2"/>
</dbReference>
<keyword evidence="3" id="KW-0902">Two-component regulatory system</keyword>
<dbReference type="Gene3D" id="3.30.565.10">
    <property type="entry name" value="Histidine kinase-like ATPase, C-terminal domain"/>
    <property type="match status" value="1"/>
</dbReference>
<dbReference type="GO" id="GO:0016020">
    <property type="term" value="C:membrane"/>
    <property type="evidence" value="ECO:0007669"/>
    <property type="project" value="InterPro"/>
</dbReference>
<dbReference type="GO" id="GO:0000155">
    <property type="term" value="F:phosphorelay sensor kinase activity"/>
    <property type="evidence" value="ECO:0007669"/>
    <property type="project" value="InterPro"/>
</dbReference>
<gene>
    <name evidence="5" type="ORF">BCL67_103219</name>
</gene>
<dbReference type="SUPFAM" id="SSF55781">
    <property type="entry name" value="GAF domain-like"/>
    <property type="match status" value="2"/>
</dbReference>
<feature type="domain" description="GAF" evidence="4">
    <location>
        <begin position="218"/>
        <end position="361"/>
    </location>
</feature>
<dbReference type="SMART" id="SM00065">
    <property type="entry name" value="GAF"/>
    <property type="match status" value="2"/>
</dbReference>
<dbReference type="AlphaFoldDB" id="A0A2T0YRM9"/>
<dbReference type="GO" id="GO:0046983">
    <property type="term" value="F:protein dimerization activity"/>
    <property type="evidence" value="ECO:0007669"/>
    <property type="project" value="InterPro"/>
</dbReference>
<dbReference type="PANTHER" id="PTHR24421:SF61">
    <property type="entry name" value="OXYGEN SENSOR HISTIDINE KINASE NREB"/>
    <property type="match status" value="1"/>
</dbReference>
<keyword evidence="2" id="KW-0418">Kinase</keyword>
<name>A0A2T0YRM9_9MICC</name>
<dbReference type="InterPro" id="IPR036890">
    <property type="entry name" value="HATPase_C_sf"/>
</dbReference>
<accession>A0A2T0YRM9</accession>
<evidence type="ECO:0000313" key="5">
    <source>
        <dbReference type="EMBL" id="PRZ18232.1"/>
    </source>
</evidence>
<sequence>MDPEELRVADLPKLEVNGVVGDSIARTIRVLSSQRRLQTLLDASNVVASDLDLERVLRRIAEEARTVADAQFAALGVIAADGHLERFIHVGMPRDIAEQIGDLPAGHGVLGAVIESRNPIRLTDLTTDPRAVGFPAHHPAMTSFLGVPITIRGETYGNLYLTNRADGPFTAEDEELVTALAATAATAINNARLYEEARRAQQLSAILGDVTSALLASESIDVFGVLAHGVVTLTQADFAAIVTSDDVGDEMFVDTGRGQGASLVEGEVLPWVDCAVSRAMEGEASISPPERTDEQAFGGLVPDASVIAVPLVVSGDRIGAICATRAAERPAFHAGDLTLLSDFATQAGLAVALSWARADRQRLSVIEDRARTARDLHDHVIQRLFATGLGLQAFASAHPRHAGTIDRHVVEIDAAIEDIRNAIFTLRTRKTARTTRHRLLDVVTELSAGLGLAPQVTFTGPVDADIRGGLADDVVAVLRETVSNVTRHAKATAVSIEVQAAESGITVIVEDDGVGLSACGKAESGTANLRARARARDGIFELTPRRTGGVRARWHVPFEGEDER</sequence>
<evidence type="ECO:0000259" key="4">
    <source>
        <dbReference type="SMART" id="SM00065"/>
    </source>
</evidence>
<dbReference type="Gene3D" id="3.30.450.40">
    <property type="match status" value="2"/>
</dbReference>
<dbReference type="PANTHER" id="PTHR24421">
    <property type="entry name" value="NITRATE/NITRITE SENSOR PROTEIN NARX-RELATED"/>
    <property type="match status" value="1"/>
</dbReference>
<dbReference type="Proteomes" id="UP000238217">
    <property type="component" value="Unassembled WGS sequence"/>
</dbReference>
<proteinExistence type="predicted"/>
<evidence type="ECO:0000256" key="3">
    <source>
        <dbReference type="ARBA" id="ARBA00023012"/>
    </source>
</evidence>
<evidence type="ECO:0000313" key="6">
    <source>
        <dbReference type="Proteomes" id="UP000238217"/>
    </source>
</evidence>
<dbReference type="InterPro" id="IPR003018">
    <property type="entry name" value="GAF"/>
</dbReference>
<organism evidence="5 6">
    <name type="scientific">Nesterenkonia sandarakina</name>
    <dbReference type="NCBI Taxonomy" id="272918"/>
    <lineage>
        <taxon>Bacteria</taxon>
        <taxon>Bacillati</taxon>
        <taxon>Actinomycetota</taxon>
        <taxon>Actinomycetes</taxon>
        <taxon>Micrococcales</taxon>
        <taxon>Micrococcaceae</taxon>
        <taxon>Nesterenkonia</taxon>
    </lineage>
</organism>
<comment type="caution">
    <text evidence="5">The sequence shown here is derived from an EMBL/GenBank/DDBJ whole genome shotgun (WGS) entry which is preliminary data.</text>
</comment>
<dbReference type="Gene3D" id="1.20.5.1930">
    <property type="match status" value="1"/>
</dbReference>
<feature type="domain" description="GAF" evidence="4">
    <location>
        <begin position="52"/>
        <end position="198"/>
    </location>
</feature>
<evidence type="ECO:0000256" key="1">
    <source>
        <dbReference type="ARBA" id="ARBA00022679"/>
    </source>
</evidence>
<keyword evidence="6" id="KW-1185">Reference proteome</keyword>
<dbReference type="InterPro" id="IPR050482">
    <property type="entry name" value="Sensor_HK_TwoCompSys"/>
</dbReference>
<dbReference type="SUPFAM" id="SSF55874">
    <property type="entry name" value="ATPase domain of HSP90 chaperone/DNA topoisomerase II/histidine kinase"/>
    <property type="match status" value="1"/>
</dbReference>
<keyword evidence="1" id="KW-0808">Transferase</keyword>
<evidence type="ECO:0000256" key="2">
    <source>
        <dbReference type="ARBA" id="ARBA00022777"/>
    </source>
</evidence>